<comment type="caution">
    <text evidence="10">The sequence shown here is derived from an EMBL/GenBank/DDBJ whole genome shotgun (WGS) entry which is preliminary data.</text>
</comment>
<organism evidence="10 11">
    <name type="scientific">Oceanidesulfovibrio marinus</name>
    <dbReference type="NCBI Taxonomy" id="370038"/>
    <lineage>
        <taxon>Bacteria</taxon>
        <taxon>Pseudomonadati</taxon>
        <taxon>Thermodesulfobacteriota</taxon>
        <taxon>Desulfovibrionia</taxon>
        <taxon>Desulfovibrionales</taxon>
        <taxon>Desulfovibrionaceae</taxon>
        <taxon>Oceanidesulfovibrio</taxon>
    </lineage>
</organism>
<protein>
    <submittedName>
        <fullName evidence="10">Lipoprotein-releasing system transmembrane subunit LolC</fullName>
    </submittedName>
</protein>
<dbReference type="Pfam" id="PF12704">
    <property type="entry name" value="MacB_PCD"/>
    <property type="match status" value="1"/>
</dbReference>
<accession>A0A6P1ZBD7</accession>
<feature type="transmembrane region" description="Helical" evidence="7">
    <location>
        <begin position="322"/>
        <end position="349"/>
    </location>
</feature>
<proteinExistence type="inferred from homology"/>
<evidence type="ECO:0000313" key="11">
    <source>
        <dbReference type="Proteomes" id="UP000434052"/>
    </source>
</evidence>
<dbReference type="InterPro" id="IPR051447">
    <property type="entry name" value="Lipoprotein-release_system"/>
</dbReference>
<evidence type="ECO:0000256" key="5">
    <source>
        <dbReference type="ARBA" id="ARBA00022989"/>
    </source>
</evidence>
<evidence type="ECO:0000256" key="3">
    <source>
        <dbReference type="ARBA" id="ARBA00022475"/>
    </source>
</evidence>
<dbReference type="RefSeq" id="WP_144307234.1">
    <property type="nucleotide sequence ID" value="NZ_QMIF01000020.1"/>
</dbReference>
<dbReference type="OrthoDB" id="9808461at2"/>
<feature type="transmembrane region" description="Helical" evidence="7">
    <location>
        <begin position="369"/>
        <end position="390"/>
    </location>
</feature>
<evidence type="ECO:0000259" key="9">
    <source>
        <dbReference type="Pfam" id="PF12704"/>
    </source>
</evidence>
<reference evidence="10 11" key="1">
    <citation type="submission" date="2018-06" db="EMBL/GenBank/DDBJ databases">
        <title>Complete genome of Desulfovibrio marinus P48SEP.</title>
        <authorList>
            <person name="Crispim J.S."/>
            <person name="Vidigal P.M.P."/>
            <person name="Silva L.C.F."/>
            <person name="Araujo L.C."/>
            <person name="Laguardia C.N."/>
            <person name="Dias R.S."/>
            <person name="Sousa M.P."/>
            <person name="Paula S.O."/>
            <person name="Silva C."/>
        </authorList>
    </citation>
    <scope>NUCLEOTIDE SEQUENCE [LARGE SCALE GENOMIC DNA]</scope>
    <source>
        <strain evidence="10 11">P48SEP</strain>
    </source>
</reference>
<evidence type="ECO:0000256" key="7">
    <source>
        <dbReference type="SAM" id="Phobius"/>
    </source>
</evidence>
<dbReference type="EMBL" id="QMIF01000020">
    <property type="protein sequence ID" value="TVM30696.1"/>
    <property type="molecule type" value="Genomic_DNA"/>
</dbReference>
<comment type="similarity">
    <text evidence="2">Belongs to the ABC-4 integral membrane protein family. LolC/E subfamily.</text>
</comment>
<gene>
    <name evidence="10" type="ORF">DQK91_20270</name>
</gene>
<evidence type="ECO:0000256" key="2">
    <source>
        <dbReference type="ARBA" id="ARBA00005236"/>
    </source>
</evidence>
<dbReference type="Proteomes" id="UP000434052">
    <property type="component" value="Unassembled WGS sequence"/>
</dbReference>
<dbReference type="InterPro" id="IPR003838">
    <property type="entry name" value="ABC3_permease_C"/>
</dbReference>
<keyword evidence="6 7" id="KW-0472">Membrane</keyword>
<evidence type="ECO:0000256" key="4">
    <source>
        <dbReference type="ARBA" id="ARBA00022692"/>
    </source>
</evidence>
<dbReference type="GO" id="GO:0044874">
    <property type="term" value="P:lipoprotein localization to outer membrane"/>
    <property type="evidence" value="ECO:0007669"/>
    <property type="project" value="TreeGrafter"/>
</dbReference>
<keyword evidence="5 7" id="KW-1133">Transmembrane helix</keyword>
<keyword evidence="10" id="KW-0449">Lipoprotein</keyword>
<feature type="transmembrane region" description="Helical" evidence="7">
    <location>
        <begin position="20"/>
        <end position="46"/>
    </location>
</feature>
<keyword evidence="4 7" id="KW-0812">Transmembrane</keyword>
<dbReference type="PANTHER" id="PTHR30489">
    <property type="entry name" value="LIPOPROTEIN-RELEASING SYSTEM TRANSMEMBRANE PROTEIN LOLE"/>
    <property type="match status" value="1"/>
</dbReference>
<evidence type="ECO:0000256" key="1">
    <source>
        <dbReference type="ARBA" id="ARBA00004651"/>
    </source>
</evidence>
<feature type="transmembrane region" description="Helical" evidence="7">
    <location>
        <begin position="278"/>
        <end position="301"/>
    </location>
</feature>
<feature type="domain" description="MacB-like periplasmic core" evidence="9">
    <location>
        <begin position="25"/>
        <end position="246"/>
    </location>
</feature>
<evidence type="ECO:0000256" key="6">
    <source>
        <dbReference type="ARBA" id="ARBA00023136"/>
    </source>
</evidence>
<evidence type="ECO:0000313" key="10">
    <source>
        <dbReference type="EMBL" id="TVM30696.1"/>
    </source>
</evidence>
<name>A0A6P1ZBD7_9BACT</name>
<dbReference type="Pfam" id="PF02687">
    <property type="entry name" value="FtsX"/>
    <property type="match status" value="1"/>
</dbReference>
<dbReference type="AlphaFoldDB" id="A0A6P1ZBD7"/>
<keyword evidence="3" id="KW-1003">Cell membrane</keyword>
<dbReference type="PANTHER" id="PTHR30489:SF0">
    <property type="entry name" value="LIPOPROTEIN-RELEASING SYSTEM TRANSMEMBRANE PROTEIN LOLE"/>
    <property type="match status" value="1"/>
</dbReference>
<dbReference type="GO" id="GO:0098797">
    <property type="term" value="C:plasma membrane protein complex"/>
    <property type="evidence" value="ECO:0007669"/>
    <property type="project" value="TreeGrafter"/>
</dbReference>
<feature type="domain" description="ABC3 transporter permease C-terminal" evidence="8">
    <location>
        <begin position="278"/>
        <end position="403"/>
    </location>
</feature>
<evidence type="ECO:0000259" key="8">
    <source>
        <dbReference type="Pfam" id="PF02687"/>
    </source>
</evidence>
<comment type="subcellular location">
    <subcellularLocation>
        <location evidence="1">Cell membrane</location>
        <topology evidence="1">Multi-pass membrane protein</topology>
    </subcellularLocation>
</comment>
<sequence>MRFPLFIALRYLTTWRGRSFLSIISFVSVAGVALGVAALIVVTGVMNGFSSELRDKMLGITAHIIVTHKNGGFDDYAPALDTIRQTPGVEAATPFIKAEVMLSSGRGVKGVGLRGVAPASAAGVLSVDNNIVAGRGLSSLSHDEFGEPPLIMGRELAQRLRIGLGSTLTLLSPSGRLSSAGFAPKEEQFALAGAFKTGMYEYDSALVYVSLDAARQLLGFQKFAATGIEARCTDVFAADAVAANIASKLGPDFEVRNWKEMNANLFAALELEKTGLSIILAMIVIVGSFSIVATLVMLVMEKTRDIAILVAMGARRSQIKQIFMLLGMLVGGAGASVGLGLGLAASWVVKRYKIIKLPEDVYPLSHLPIRIEGWDLVVIMAAAFALCYLATVYPSRHAARLDPAEALRFE</sequence>
<dbReference type="InterPro" id="IPR025857">
    <property type="entry name" value="MacB_PCD"/>
</dbReference>